<evidence type="ECO:0000313" key="2">
    <source>
        <dbReference type="EMBL" id="AWC68642.1"/>
    </source>
</evidence>
<evidence type="ECO:0000313" key="3">
    <source>
        <dbReference type="Proteomes" id="UP000217311"/>
    </source>
</evidence>
<dbReference type="EMBL" id="CP023315">
    <property type="protein sequence ID" value="AWC68642.1"/>
    <property type="molecule type" value="Genomic_DNA"/>
</dbReference>
<organism evidence="2 3">
    <name type="scientific">Caulobacter vibrioides</name>
    <name type="common">Caulobacter crescentus</name>
    <dbReference type="NCBI Taxonomy" id="155892"/>
    <lineage>
        <taxon>Bacteria</taxon>
        <taxon>Pseudomonadati</taxon>
        <taxon>Pseudomonadota</taxon>
        <taxon>Alphaproteobacteria</taxon>
        <taxon>Caulobacterales</taxon>
        <taxon>Caulobacteraceae</taxon>
        <taxon>Caulobacter</taxon>
    </lineage>
</organism>
<dbReference type="Proteomes" id="UP000217311">
    <property type="component" value="Chromosome"/>
</dbReference>
<protein>
    <submittedName>
        <fullName evidence="2">Uncharacterized protein</fullName>
    </submittedName>
</protein>
<gene>
    <name evidence="2" type="ORF">CA606_20095</name>
</gene>
<sequence length="82" mass="9146">MAFTKSSPSRGRWSAGPEGEVLAEPASSPSVVPSGRHLPRWGEDYPSALHGFQFLATRFVDQLLDQEERDDRAQRIEAIGHR</sequence>
<proteinExistence type="predicted"/>
<feature type="region of interest" description="Disordered" evidence="1">
    <location>
        <begin position="1"/>
        <end position="35"/>
    </location>
</feature>
<dbReference type="AlphaFoldDB" id="A0A2S1B7K3"/>
<name>A0A2S1B7K3_CAUVI</name>
<accession>A0A2S1B7K3</accession>
<evidence type="ECO:0000256" key="1">
    <source>
        <dbReference type="SAM" id="MobiDB-lite"/>
    </source>
</evidence>
<reference evidence="3" key="1">
    <citation type="submission" date="2017-09" db="EMBL/GenBank/DDBJ databases">
        <title>Genome evolution observed in wild isolates of Caulobacter crescentus.</title>
        <authorList>
            <person name="Ely B."/>
            <person name="Wilson K."/>
            <person name="Scott D."/>
        </authorList>
    </citation>
    <scope>NUCLEOTIDE SEQUENCE [LARGE SCALE GENOMIC DNA]</scope>
    <source>
        <strain evidence="3">CB13b1a</strain>
    </source>
</reference>